<organism evidence="1 2">
    <name type="scientific">Carboxydothermus pertinax</name>
    <dbReference type="NCBI Taxonomy" id="870242"/>
    <lineage>
        <taxon>Bacteria</taxon>
        <taxon>Bacillati</taxon>
        <taxon>Bacillota</taxon>
        <taxon>Clostridia</taxon>
        <taxon>Thermoanaerobacterales</taxon>
        <taxon>Thermoanaerobacteraceae</taxon>
        <taxon>Carboxydothermus</taxon>
    </lineage>
</organism>
<gene>
    <name evidence="1" type="ORF">cpu_25170</name>
</gene>
<dbReference type="Proteomes" id="UP000187485">
    <property type="component" value="Unassembled WGS sequence"/>
</dbReference>
<accession>A0A1L8CYN7</accession>
<reference evidence="2" key="1">
    <citation type="submission" date="2016-12" db="EMBL/GenBank/DDBJ databases">
        <title>Draft Genome Sequences od Carboxydothermus pertinax and islandicus, Hydrogenogenic Carboxydotrophic Bacteria.</title>
        <authorList>
            <person name="Fukuyama Y."/>
            <person name="Ohmae K."/>
            <person name="Yoneda Y."/>
            <person name="Yoshida T."/>
            <person name="Sako Y."/>
        </authorList>
    </citation>
    <scope>NUCLEOTIDE SEQUENCE [LARGE SCALE GENOMIC DNA]</scope>
    <source>
        <strain evidence="2">Ug1</strain>
    </source>
</reference>
<dbReference type="EMBL" id="BDJK01000066">
    <property type="protein sequence ID" value="GAV24007.1"/>
    <property type="molecule type" value="Genomic_DNA"/>
</dbReference>
<dbReference type="AlphaFoldDB" id="A0A1L8CYN7"/>
<proteinExistence type="predicted"/>
<evidence type="ECO:0000313" key="2">
    <source>
        <dbReference type="Proteomes" id="UP000187485"/>
    </source>
</evidence>
<keyword evidence="2" id="KW-1185">Reference proteome</keyword>
<sequence length="84" mass="9293">MMRLGAITVNAPAIRLAIGPEKMRSTLLTKASIENGKLIMEGKGFGHGVGLCQWGAKKMANEGKTPEDIIGFYYKDIEIKKLWR</sequence>
<comment type="caution">
    <text evidence="1">The sequence shown here is derived from an EMBL/GenBank/DDBJ whole genome shotgun (WGS) entry which is preliminary data.</text>
</comment>
<protein>
    <submittedName>
        <fullName evidence="1">Stage II sporulation protein SpoIID</fullName>
    </submittedName>
</protein>
<dbReference type="STRING" id="870242.cpu_25170"/>
<evidence type="ECO:0000313" key="1">
    <source>
        <dbReference type="EMBL" id="GAV24007.1"/>
    </source>
</evidence>
<name>A0A1L8CYN7_9THEO</name>